<dbReference type="GO" id="GO:0003677">
    <property type="term" value="F:DNA binding"/>
    <property type="evidence" value="ECO:0007669"/>
    <property type="project" value="UniProtKB-KW"/>
</dbReference>
<dbReference type="GeneID" id="41597122"/>
<keyword evidence="3" id="KW-1185">Reference proteome</keyword>
<dbReference type="InterPro" id="IPR011006">
    <property type="entry name" value="CheY-like_superfamily"/>
</dbReference>
<reference evidence="2 3" key="1">
    <citation type="journal article" date="2014" name="PLoS ONE">
        <title>Genome Sequence of Candidatus Nitrososphaera evergladensis from Group I.1b Enriched from Everglades Soil Reveals Novel Genomic Features of the Ammonia-Oxidizing Archaea.</title>
        <authorList>
            <person name="Zhalnina K.V."/>
            <person name="Dias R."/>
            <person name="Leonard M.T."/>
            <person name="Dorr de Quadros P."/>
            <person name="Camargo F.A."/>
            <person name="Drew J.C."/>
            <person name="Farmerie W.G."/>
            <person name="Daroub S.H."/>
            <person name="Triplett E.W."/>
        </authorList>
    </citation>
    <scope>NUCLEOTIDE SEQUENCE [LARGE SCALE GENOMIC DNA]</scope>
    <source>
        <strain evidence="2 3">SR1</strain>
    </source>
</reference>
<dbReference type="InterPro" id="IPR001789">
    <property type="entry name" value="Sig_transdc_resp-reg_receiver"/>
</dbReference>
<organism evidence="2 3">
    <name type="scientific">Candidatus Nitrososphaera evergladensis SR1</name>
    <dbReference type="NCBI Taxonomy" id="1459636"/>
    <lineage>
        <taxon>Archaea</taxon>
        <taxon>Nitrososphaerota</taxon>
        <taxon>Nitrososphaeria</taxon>
        <taxon>Nitrososphaerales</taxon>
        <taxon>Nitrososphaeraceae</taxon>
        <taxon>Nitrososphaera</taxon>
    </lineage>
</organism>
<evidence type="ECO:0000313" key="3">
    <source>
        <dbReference type="Proteomes" id="UP000028194"/>
    </source>
</evidence>
<protein>
    <submittedName>
        <fullName evidence="2">Response regulator with CheY-like receiver, AAA-type ATPase, and DNA-binding domains</fullName>
    </submittedName>
</protein>
<dbReference type="HOGENOM" id="CLU_000445_69_15_2"/>
<proteinExistence type="predicted"/>
<dbReference type="SUPFAM" id="SSF52172">
    <property type="entry name" value="CheY-like"/>
    <property type="match status" value="1"/>
</dbReference>
<dbReference type="eggNOG" id="arCOG02391">
    <property type="taxonomic scope" value="Archaea"/>
</dbReference>
<sequence>MKRVLIAENNKSDLAFYESTLLKSGYHVLIAADAKECLEKYKSELEQACAVAANEDSSTVRILPFDAVILNHTVSYREDGLQAAKEILLANLHQRIVFVSDSVQYTVELQNELYDRVEIIQKPFEPEALVELLESTEVYRALGSLGLNVQKLKECNLNHSQLLELLDACMTLLEEKTGN</sequence>
<dbReference type="EMBL" id="CP007174">
    <property type="protein sequence ID" value="AIF83388.1"/>
    <property type="molecule type" value="Genomic_DNA"/>
</dbReference>
<dbReference type="GO" id="GO:0000160">
    <property type="term" value="P:phosphorelay signal transduction system"/>
    <property type="evidence" value="ECO:0007669"/>
    <property type="project" value="InterPro"/>
</dbReference>
<dbReference type="KEGG" id="nev:NTE_01320"/>
<dbReference type="RefSeq" id="WP_158385161.1">
    <property type="nucleotide sequence ID" value="NZ_CP007174.1"/>
</dbReference>
<accession>A0A075MQB4</accession>
<dbReference type="PROSITE" id="PS50110">
    <property type="entry name" value="RESPONSE_REGULATORY"/>
    <property type="match status" value="1"/>
</dbReference>
<dbReference type="Gene3D" id="3.40.50.2300">
    <property type="match status" value="1"/>
</dbReference>
<dbReference type="AlphaFoldDB" id="A0A075MQB4"/>
<gene>
    <name evidence="2" type="ORF">NTE_01320</name>
</gene>
<feature type="domain" description="Response regulatory" evidence="1">
    <location>
        <begin position="3"/>
        <end position="137"/>
    </location>
</feature>
<dbReference type="Proteomes" id="UP000028194">
    <property type="component" value="Chromosome"/>
</dbReference>
<evidence type="ECO:0000313" key="2">
    <source>
        <dbReference type="EMBL" id="AIF83388.1"/>
    </source>
</evidence>
<keyword evidence="2" id="KW-0238">DNA-binding</keyword>
<evidence type="ECO:0000259" key="1">
    <source>
        <dbReference type="PROSITE" id="PS50110"/>
    </source>
</evidence>
<name>A0A075MQB4_9ARCH</name>